<reference evidence="3 4" key="1">
    <citation type="journal article" date="2019" name="Int. J. Syst. Evol. Microbiol.">
        <title>The Global Catalogue of Microorganisms (GCM) 10K type strain sequencing project: providing services to taxonomists for standard genome sequencing and annotation.</title>
        <authorList>
            <consortium name="The Broad Institute Genomics Platform"/>
            <consortium name="The Broad Institute Genome Sequencing Center for Infectious Disease"/>
            <person name="Wu L."/>
            <person name="Ma J."/>
        </authorList>
    </citation>
    <scope>NUCLEOTIDE SEQUENCE [LARGE SCALE GENOMIC DNA]</scope>
    <source>
        <strain evidence="3 4">CGMCC 1.3240</strain>
    </source>
</reference>
<evidence type="ECO:0000256" key="1">
    <source>
        <dbReference type="PROSITE-ProRule" id="PRU00409"/>
    </source>
</evidence>
<proteinExistence type="predicted"/>
<dbReference type="Proteomes" id="UP001596312">
    <property type="component" value="Unassembled WGS sequence"/>
</dbReference>
<dbReference type="Gene3D" id="3.30.470.20">
    <property type="entry name" value="ATP-grasp fold, B domain"/>
    <property type="match status" value="1"/>
</dbReference>
<keyword evidence="4" id="KW-1185">Reference proteome</keyword>
<dbReference type="EMBL" id="JBHSXQ010000003">
    <property type="protein sequence ID" value="MFC6905792.1"/>
    <property type="molecule type" value="Genomic_DNA"/>
</dbReference>
<dbReference type="AlphaFoldDB" id="A0ABD5V2Q0"/>
<gene>
    <name evidence="3" type="ORF">ACFQGH_11355</name>
</gene>
<protein>
    <submittedName>
        <fullName evidence="3">ATP-grasp domain-containing protein</fullName>
    </submittedName>
</protein>
<organism evidence="3 4">
    <name type="scientific">Halalkalicoccus tibetensis</name>
    <dbReference type="NCBI Taxonomy" id="175632"/>
    <lineage>
        <taxon>Archaea</taxon>
        <taxon>Methanobacteriati</taxon>
        <taxon>Methanobacteriota</taxon>
        <taxon>Stenosarchaea group</taxon>
        <taxon>Halobacteria</taxon>
        <taxon>Halobacteriales</taxon>
        <taxon>Halococcaceae</taxon>
        <taxon>Halalkalicoccus</taxon>
    </lineage>
</organism>
<evidence type="ECO:0000313" key="4">
    <source>
        <dbReference type="Proteomes" id="UP001596312"/>
    </source>
</evidence>
<evidence type="ECO:0000259" key="2">
    <source>
        <dbReference type="PROSITE" id="PS50975"/>
    </source>
</evidence>
<dbReference type="RefSeq" id="WP_340604320.1">
    <property type="nucleotide sequence ID" value="NZ_JBBMXV010000003.1"/>
</dbReference>
<dbReference type="SUPFAM" id="SSF56059">
    <property type="entry name" value="Glutathione synthetase ATP-binding domain-like"/>
    <property type="match status" value="1"/>
</dbReference>
<evidence type="ECO:0000313" key="3">
    <source>
        <dbReference type="EMBL" id="MFC6905792.1"/>
    </source>
</evidence>
<accession>A0ABD5V2Q0</accession>
<name>A0ABD5V2Q0_9EURY</name>
<dbReference type="InterPro" id="IPR011761">
    <property type="entry name" value="ATP-grasp"/>
</dbReference>
<dbReference type="GO" id="GO:0005524">
    <property type="term" value="F:ATP binding"/>
    <property type="evidence" value="ECO:0007669"/>
    <property type="project" value="UniProtKB-UniRule"/>
</dbReference>
<feature type="domain" description="ATP-grasp" evidence="2">
    <location>
        <begin position="124"/>
        <end position="322"/>
    </location>
</feature>
<dbReference type="Gene3D" id="3.40.50.20">
    <property type="match status" value="1"/>
</dbReference>
<sequence length="406" mass="46099">MGDFNERVLLLDAHRNQSLYFARSLNKRGIGVTAGCRSRLAPGLLTKHTDEKYLYPDPNENAEQFVEHLIQFLQQRPHTAVIPMADRTHTILSKHKDRIAETNTLVGVEDWEKFAIGNNKIALVEIAQTCSVPVPNTHTPDSIEDIRQLKDEISYPVLLKPRVTTVQDANGRYREARIGEDNYVESPSELVATFNSFLEEGEYYQHDPPFIQEIIPGETVATGALAKNGEIRAAFQEKRLRTYPIEGGVGAVRTGIHEPEMFAYAQDIVAALDWTGPVYVEFMQTPDREFYLIEVNGRYWGSLGLAVNSGIDFPWYHYQQLRGDDFEKDYSYRIGVRQRRLFYTDIKWMLAKLSAGEIGAVPTFIRSFFDTTDDVLQLDDPLPAVGSVAWAGKRVLEKTAHSINDR</sequence>
<dbReference type="Pfam" id="PF15632">
    <property type="entry name" value="ATPgrasp_Ter"/>
    <property type="match status" value="1"/>
</dbReference>
<dbReference type="PROSITE" id="PS50975">
    <property type="entry name" value="ATP_GRASP"/>
    <property type="match status" value="1"/>
</dbReference>
<keyword evidence="1" id="KW-0067">ATP-binding</keyword>
<keyword evidence="1" id="KW-0547">Nucleotide-binding</keyword>
<comment type="caution">
    <text evidence="3">The sequence shown here is derived from an EMBL/GenBank/DDBJ whole genome shotgun (WGS) entry which is preliminary data.</text>
</comment>